<proteinExistence type="predicted"/>
<dbReference type="EMBL" id="JANSHE010001320">
    <property type="protein sequence ID" value="KAJ3003279.1"/>
    <property type="molecule type" value="Genomic_DNA"/>
</dbReference>
<protein>
    <submittedName>
        <fullName evidence="1">Uncharacterized protein</fullName>
    </submittedName>
</protein>
<dbReference type="Proteomes" id="UP001144978">
    <property type="component" value="Unassembled WGS sequence"/>
</dbReference>
<evidence type="ECO:0000313" key="2">
    <source>
        <dbReference type="Proteomes" id="UP001144978"/>
    </source>
</evidence>
<comment type="caution">
    <text evidence="1">The sequence shown here is derived from an EMBL/GenBank/DDBJ whole genome shotgun (WGS) entry which is preliminary data.</text>
</comment>
<evidence type="ECO:0000313" key="1">
    <source>
        <dbReference type="EMBL" id="KAJ3003279.1"/>
    </source>
</evidence>
<gene>
    <name evidence="1" type="ORF">NUW54_g5382</name>
</gene>
<sequence>MRKSHDVPSYDAPVDEHARRAMASANPLSRRVLKREAKKARRAANKALGKRPGGMEVDDVGLGGTFMGASAA</sequence>
<organism evidence="1 2">
    <name type="scientific">Trametes sanguinea</name>
    <dbReference type="NCBI Taxonomy" id="158606"/>
    <lineage>
        <taxon>Eukaryota</taxon>
        <taxon>Fungi</taxon>
        <taxon>Dikarya</taxon>
        <taxon>Basidiomycota</taxon>
        <taxon>Agaricomycotina</taxon>
        <taxon>Agaricomycetes</taxon>
        <taxon>Polyporales</taxon>
        <taxon>Polyporaceae</taxon>
        <taxon>Trametes</taxon>
    </lineage>
</organism>
<accession>A0ACC1PXT4</accession>
<name>A0ACC1PXT4_9APHY</name>
<reference evidence="1" key="1">
    <citation type="submission" date="2022-08" db="EMBL/GenBank/DDBJ databases">
        <title>Genome Sequence of Pycnoporus sanguineus.</title>
        <authorList>
            <person name="Buettner E."/>
        </authorList>
    </citation>
    <scope>NUCLEOTIDE SEQUENCE</scope>
    <source>
        <strain evidence="1">CG-C14</strain>
    </source>
</reference>
<keyword evidence="2" id="KW-1185">Reference proteome</keyword>